<dbReference type="EMBL" id="BPUS01000032">
    <property type="protein sequence ID" value="GJH30149.1"/>
    <property type="molecule type" value="Genomic_DNA"/>
</dbReference>
<comment type="caution">
    <text evidence="2">The sequence shown here is derived from an EMBL/GenBank/DDBJ whole genome shotgun (WGS) entry which is preliminary data.</text>
</comment>
<proteinExistence type="predicted"/>
<feature type="region of interest" description="Disordered" evidence="1">
    <location>
        <begin position="42"/>
        <end position="69"/>
    </location>
</feature>
<dbReference type="RefSeq" id="WP_238217836.1">
    <property type="nucleotide sequence ID" value="NZ_BPUS01000032.1"/>
</dbReference>
<reference evidence="2" key="1">
    <citation type="submission" date="2022-09" db="EMBL/GenBank/DDBJ databases">
        <title>Isolation and characterization of 3-chlorobenzoate degrading bacteria from soils in Shizuoka.</title>
        <authorList>
            <person name="Ifat A."/>
            <person name="Ogawa N."/>
            <person name="Kimbara K."/>
            <person name="Moriuchi R."/>
            <person name="Dohra H."/>
            <person name="Shintani M."/>
        </authorList>
    </citation>
    <scope>NUCLEOTIDE SEQUENCE</scope>
    <source>
        <strain evidence="2">19CS4-2</strain>
    </source>
</reference>
<dbReference type="AlphaFoldDB" id="A0AA37MV59"/>
<evidence type="ECO:0000256" key="1">
    <source>
        <dbReference type="SAM" id="MobiDB-lite"/>
    </source>
</evidence>
<accession>A0AA37MV59</accession>
<feature type="region of interest" description="Disordered" evidence="1">
    <location>
        <begin position="1"/>
        <end position="22"/>
    </location>
</feature>
<sequence>MVKGQTNSGTGKTKQAPLKPPWLKCGEVGTYSKLNEKRARRKFERDHVPSHAAMNKAAQSSSRMRDASDVERACVKSRLKARALTISIPRTLHRGHSRTCGSRNTKNQIKTDSKDLDSAANRDLGRIQRRLDSTNSPCAAAYRAAAKKVRAQNHKKLINDVIDECLA</sequence>
<feature type="compositionally biased region" description="Polar residues" evidence="1">
    <location>
        <begin position="99"/>
        <end position="108"/>
    </location>
</feature>
<protein>
    <submittedName>
        <fullName evidence="2">Uncharacterized protein</fullName>
    </submittedName>
</protein>
<name>A0AA37MV59_9BURK</name>
<gene>
    <name evidence="2" type="ORF">CBA19CS42_36555</name>
</gene>
<feature type="compositionally biased region" description="Polar residues" evidence="1">
    <location>
        <begin position="1"/>
        <end position="13"/>
    </location>
</feature>
<organism evidence="2 3">
    <name type="scientific">Caballeronia novacaledonica</name>
    <dbReference type="NCBI Taxonomy" id="1544861"/>
    <lineage>
        <taxon>Bacteria</taxon>
        <taxon>Pseudomonadati</taxon>
        <taxon>Pseudomonadota</taxon>
        <taxon>Betaproteobacteria</taxon>
        <taxon>Burkholderiales</taxon>
        <taxon>Burkholderiaceae</taxon>
        <taxon>Caballeronia</taxon>
    </lineage>
</organism>
<evidence type="ECO:0000313" key="2">
    <source>
        <dbReference type="EMBL" id="GJH30149.1"/>
    </source>
</evidence>
<evidence type="ECO:0000313" key="3">
    <source>
        <dbReference type="Proteomes" id="UP001055111"/>
    </source>
</evidence>
<dbReference type="Proteomes" id="UP001055111">
    <property type="component" value="Unassembled WGS sequence"/>
</dbReference>
<feature type="region of interest" description="Disordered" evidence="1">
    <location>
        <begin position="94"/>
        <end position="121"/>
    </location>
</feature>